<comment type="caution">
    <text evidence="8">The sequence shown here is derived from an EMBL/GenBank/DDBJ whole genome shotgun (WGS) entry which is preliminary data.</text>
</comment>
<dbReference type="PRINTS" id="PR00380">
    <property type="entry name" value="KINESINHEAVY"/>
</dbReference>
<dbReference type="PANTHER" id="PTHR24115">
    <property type="entry name" value="KINESIN-RELATED"/>
    <property type="match status" value="1"/>
</dbReference>
<dbReference type="AlphaFoldDB" id="A0AAD3S2R0"/>
<dbReference type="GO" id="GO:0005871">
    <property type="term" value="C:kinesin complex"/>
    <property type="evidence" value="ECO:0007669"/>
    <property type="project" value="TreeGrafter"/>
</dbReference>
<accession>A0AAD3S2R0</accession>
<feature type="compositionally biased region" description="Polar residues" evidence="6">
    <location>
        <begin position="96"/>
        <end position="109"/>
    </location>
</feature>
<comment type="similarity">
    <text evidence="5">Belongs to the TRAFAC class myosin-kinesin ATPase superfamily. Kinesin family.</text>
</comment>
<dbReference type="InterPro" id="IPR027417">
    <property type="entry name" value="P-loop_NTPase"/>
</dbReference>
<evidence type="ECO:0000256" key="2">
    <source>
        <dbReference type="ARBA" id="ARBA00022741"/>
    </source>
</evidence>
<dbReference type="EMBL" id="BSYO01000004">
    <property type="protein sequence ID" value="GMH03281.1"/>
    <property type="molecule type" value="Genomic_DNA"/>
</dbReference>
<evidence type="ECO:0000256" key="4">
    <source>
        <dbReference type="ARBA" id="ARBA00023175"/>
    </source>
</evidence>
<evidence type="ECO:0000256" key="5">
    <source>
        <dbReference type="PROSITE-ProRule" id="PRU00283"/>
    </source>
</evidence>
<dbReference type="InterPro" id="IPR027640">
    <property type="entry name" value="Kinesin-like_fam"/>
</dbReference>
<dbReference type="SUPFAM" id="SSF52540">
    <property type="entry name" value="P-loop containing nucleoside triphosphate hydrolases"/>
    <property type="match status" value="1"/>
</dbReference>
<evidence type="ECO:0000256" key="6">
    <source>
        <dbReference type="SAM" id="MobiDB-lite"/>
    </source>
</evidence>
<dbReference type="GO" id="GO:0016887">
    <property type="term" value="F:ATP hydrolysis activity"/>
    <property type="evidence" value="ECO:0007669"/>
    <property type="project" value="TreeGrafter"/>
</dbReference>
<feature type="compositionally biased region" description="Basic and acidic residues" evidence="6">
    <location>
        <begin position="751"/>
        <end position="766"/>
    </location>
</feature>
<proteinExistence type="inferred from homology"/>
<feature type="region of interest" description="Disordered" evidence="6">
    <location>
        <begin position="23"/>
        <end position="44"/>
    </location>
</feature>
<reference evidence="8" key="1">
    <citation type="submission" date="2023-05" db="EMBL/GenBank/DDBJ databases">
        <title>Nepenthes gracilis genome sequencing.</title>
        <authorList>
            <person name="Fukushima K."/>
        </authorList>
    </citation>
    <scope>NUCLEOTIDE SEQUENCE</scope>
    <source>
        <strain evidence="8">SING2019-196</strain>
    </source>
</reference>
<name>A0AAD3S2R0_NEPGR</name>
<feature type="domain" description="Kinesin motor" evidence="7">
    <location>
        <begin position="81"/>
        <end position="430"/>
    </location>
</feature>
<evidence type="ECO:0000313" key="8">
    <source>
        <dbReference type="EMBL" id="GMH03281.1"/>
    </source>
</evidence>
<keyword evidence="4 5" id="KW-0505">Motor protein</keyword>
<evidence type="ECO:0000256" key="3">
    <source>
        <dbReference type="ARBA" id="ARBA00022840"/>
    </source>
</evidence>
<evidence type="ECO:0000259" key="7">
    <source>
        <dbReference type="PROSITE" id="PS50067"/>
    </source>
</evidence>
<dbReference type="GO" id="GO:0003777">
    <property type="term" value="F:microtubule motor activity"/>
    <property type="evidence" value="ECO:0007669"/>
    <property type="project" value="InterPro"/>
</dbReference>
<dbReference type="PROSITE" id="PS50067">
    <property type="entry name" value="KINESIN_MOTOR_2"/>
    <property type="match status" value="1"/>
</dbReference>
<feature type="region of interest" description="Disordered" evidence="6">
    <location>
        <begin position="751"/>
        <end position="816"/>
    </location>
</feature>
<dbReference type="Proteomes" id="UP001279734">
    <property type="component" value="Unassembled WGS sequence"/>
</dbReference>
<evidence type="ECO:0000313" key="9">
    <source>
        <dbReference type="Proteomes" id="UP001279734"/>
    </source>
</evidence>
<gene>
    <name evidence="8" type="ORF">Nepgr_005120</name>
</gene>
<protein>
    <recommendedName>
        <fullName evidence="7">Kinesin motor domain-containing protein</fullName>
    </recommendedName>
</protein>
<organism evidence="8 9">
    <name type="scientific">Nepenthes gracilis</name>
    <name type="common">Slender pitcher plant</name>
    <dbReference type="NCBI Taxonomy" id="150966"/>
    <lineage>
        <taxon>Eukaryota</taxon>
        <taxon>Viridiplantae</taxon>
        <taxon>Streptophyta</taxon>
        <taxon>Embryophyta</taxon>
        <taxon>Tracheophyta</taxon>
        <taxon>Spermatophyta</taxon>
        <taxon>Magnoliopsida</taxon>
        <taxon>eudicotyledons</taxon>
        <taxon>Gunneridae</taxon>
        <taxon>Pentapetalae</taxon>
        <taxon>Caryophyllales</taxon>
        <taxon>Nepenthaceae</taxon>
        <taxon>Nepenthes</taxon>
    </lineage>
</organism>
<feature type="binding site" evidence="5">
    <location>
        <begin position="185"/>
        <end position="192"/>
    </location>
    <ligand>
        <name>ATP</name>
        <dbReference type="ChEBI" id="CHEBI:30616"/>
    </ligand>
</feature>
<dbReference type="GO" id="GO:0008017">
    <property type="term" value="F:microtubule binding"/>
    <property type="evidence" value="ECO:0007669"/>
    <property type="project" value="InterPro"/>
</dbReference>
<keyword evidence="1" id="KW-0493">Microtubule</keyword>
<evidence type="ECO:0000256" key="1">
    <source>
        <dbReference type="ARBA" id="ARBA00022701"/>
    </source>
</evidence>
<dbReference type="GO" id="GO:0007018">
    <property type="term" value="P:microtubule-based movement"/>
    <property type="evidence" value="ECO:0007669"/>
    <property type="project" value="InterPro"/>
</dbReference>
<dbReference type="GO" id="GO:0005634">
    <property type="term" value="C:nucleus"/>
    <property type="evidence" value="ECO:0007669"/>
    <property type="project" value="TreeGrafter"/>
</dbReference>
<keyword evidence="3 5" id="KW-0067">ATP-binding</keyword>
<dbReference type="Gene3D" id="3.40.850.10">
    <property type="entry name" value="Kinesin motor domain"/>
    <property type="match status" value="1"/>
</dbReference>
<dbReference type="InterPro" id="IPR036961">
    <property type="entry name" value="Kinesin_motor_dom_sf"/>
</dbReference>
<dbReference type="InterPro" id="IPR001752">
    <property type="entry name" value="Kinesin_motor_dom"/>
</dbReference>
<keyword evidence="2 5" id="KW-0547">Nucleotide-binding</keyword>
<feature type="region of interest" description="Disordered" evidence="6">
    <location>
        <begin position="96"/>
        <end position="129"/>
    </location>
</feature>
<dbReference type="GO" id="GO:0005874">
    <property type="term" value="C:microtubule"/>
    <property type="evidence" value="ECO:0007669"/>
    <property type="project" value="UniProtKB-KW"/>
</dbReference>
<dbReference type="PANTHER" id="PTHR24115:SF1008">
    <property type="entry name" value="KINESIN-LIKE PROTEIN SUBITO"/>
    <property type="match status" value="1"/>
</dbReference>
<keyword evidence="9" id="KW-1185">Reference proteome</keyword>
<dbReference type="Pfam" id="PF00225">
    <property type="entry name" value="Kinesin"/>
    <property type="match status" value="1"/>
</dbReference>
<dbReference type="SMART" id="SM00129">
    <property type="entry name" value="KISc"/>
    <property type="match status" value="1"/>
</dbReference>
<dbReference type="GO" id="GO:0005524">
    <property type="term" value="F:ATP binding"/>
    <property type="evidence" value="ECO:0007669"/>
    <property type="project" value="UniProtKB-UniRule"/>
</dbReference>
<sequence>MQKVPMEFSPLPRPNTVTVRRNPHRRARATPSTNAALPSSPCPLKLKDVPNFPLEDILSMEIDQNQTTKSSRHSNHIESESLKVFLRIRPLSVNQYSQRQTKGSLTSKSSRAKNVWPKPSSGKEGAKENARLKSECKSCIVINGLHSVTVLPPSVLNRSKSEIYNGFSHVFSATSSQERTLGCLGPSGSGKTYTIFGTCREPGMVPRAIRHIFESYAEHHPRRVRSFYLSMFEIYSEKGKVEKLSDLSPEGSDLYMQQSVVKGLKEVLITDAAQAESLIARGMIKRATAMTDSNSRSSRSQCIINIRSVTNAIDGDVDSQLNGAVLTFVDLAGSEREKKTGSQGERLLEGNFINNTSMVFGLCLRSLLEYQKNPKKPMQKHFQSSLLTRYLRDYLEGKKRMALILTVRSGEKDYLDTSFLLRQASPFMEIKFHNMETISTLPHIKRRYQVVSNAEETKRMKLRGPDTYMDDERKSVRDSDDICKEEIIPYHLKKLSPLKVSVQSQNNPIPGVNSGEFHKADCTDAKCERDYHIMQGFAKAIWNVLKEYKEKLKVVEKEVEMLTGGLLNERTRYMALQREFNDLKYQCSCCKAVTADAAPVEEEICSDSKGNNPLLACLHSQRKIISSEQDEQTISQHQDANDVAFCKSTNGLTSIPKNGNFDALPASLAQADDMLSLNFEINKESSDQYLYEECRSCHDVHTDAFCEVKELKEEDYYLGKKLIDPAMGSSQSHVMVKSGDVHELHHEDEKQNATFAEESKLSLHPEKPKRRLMPASSVLLRDVNSLDFGEEKEKPAGSQGGRKSAKEDENKRTVGSNTLLRLLKSSIFR</sequence>